<accession>A0A931DLT0</accession>
<proteinExistence type="predicted"/>
<evidence type="ECO:0000313" key="3">
    <source>
        <dbReference type="Proteomes" id="UP000614047"/>
    </source>
</evidence>
<dbReference type="RefSeq" id="WP_197012478.1">
    <property type="nucleotide sequence ID" value="NZ_BAABES010000010.1"/>
</dbReference>
<dbReference type="AlphaFoldDB" id="A0A931DLT0"/>
<reference evidence="2" key="1">
    <citation type="submission" date="2020-11" db="EMBL/GenBank/DDBJ databases">
        <title>Sequencing the genomes of 1000 actinobacteria strains.</title>
        <authorList>
            <person name="Klenk H.-P."/>
        </authorList>
    </citation>
    <scope>NUCLEOTIDE SEQUENCE</scope>
    <source>
        <strain evidence="2">DSM 43175</strain>
    </source>
</reference>
<evidence type="ECO:0000256" key="1">
    <source>
        <dbReference type="SAM" id="MobiDB-lite"/>
    </source>
</evidence>
<evidence type="ECO:0000313" key="2">
    <source>
        <dbReference type="EMBL" id="MBG6089941.1"/>
    </source>
</evidence>
<gene>
    <name evidence="2" type="ORF">IW256_004054</name>
</gene>
<dbReference type="Proteomes" id="UP000614047">
    <property type="component" value="Unassembled WGS sequence"/>
</dbReference>
<feature type="region of interest" description="Disordered" evidence="1">
    <location>
        <begin position="26"/>
        <end position="46"/>
    </location>
</feature>
<dbReference type="EMBL" id="JADOUA010000001">
    <property type="protein sequence ID" value="MBG6089941.1"/>
    <property type="molecule type" value="Genomic_DNA"/>
</dbReference>
<keyword evidence="3" id="KW-1185">Reference proteome</keyword>
<sequence length="128" mass="13712">MSATEQTIATLRAQIAGLLSQIDTTAKPRPTVVTQHPEPSPGAAWHPVRNWTVRTIDDDLVEPRHVYVTCPEHGRSGAAADFDALTSDDARRLAMALLAAADWADGLAADVTPLDARRTGTSRTEASQ</sequence>
<comment type="caution">
    <text evidence="2">The sequence shown here is derived from an EMBL/GenBank/DDBJ whole genome shotgun (WGS) entry which is preliminary data.</text>
</comment>
<name>A0A931DLT0_9ACTN</name>
<protein>
    <submittedName>
        <fullName evidence="2">Uncharacterized protein</fullName>
    </submittedName>
</protein>
<organism evidence="2 3">
    <name type="scientific">Actinomadura viridis</name>
    <dbReference type="NCBI Taxonomy" id="58110"/>
    <lineage>
        <taxon>Bacteria</taxon>
        <taxon>Bacillati</taxon>
        <taxon>Actinomycetota</taxon>
        <taxon>Actinomycetes</taxon>
        <taxon>Streptosporangiales</taxon>
        <taxon>Thermomonosporaceae</taxon>
        <taxon>Actinomadura</taxon>
    </lineage>
</organism>